<dbReference type="Proteomes" id="UP001596492">
    <property type="component" value="Unassembled WGS sequence"/>
</dbReference>
<name>A0ABW2IIU8_9PROT</name>
<feature type="region of interest" description="Disordered" evidence="1">
    <location>
        <begin position="454"/>
        <end position="479"/>
    </location>
</feature>
<accession>A0ABW2IIU8</accession>
<organism evidence="3 4">
    <name type="scientific">Hirschia litorea</name>
    <dbReference type="NCBI Taxonomy" id="1199156"/>
    <lineage>
        <taxon>Bacteria</taxon>
        <taxon>Pseudomonadati</taxon>
        <taxon>Pseudomonadota</taxon>
        <taxon>Alphaproteobacteria</taxon>
        <taxon>Hyphomonadales</taxon>
        <taxon>Hyphomonadaceae</taxon>
        <taxon>Hirschia</taxon>
    </lineage>
</organism>
<gene>
    <name evidence="3" type="ORF">ACFQS8_04845</name>
</gene>
<dbReference type="InterPro" id="IPR019734">
    <property type="entry name" value="TPR_rpt"/>
</dbReference>
<comment type="caution">
    <text evidence="3">The sequence shown here is derived from an EMBL/GenBank/DDBJ whole genome shotgun (WGS) entry which is preliminary data.</text>
</comment>
<dbReference type="Pfam" id="PF13432">
    <property type="entry name" value="TPR_16"/>
    <property type="match status" value="1"/>
</dbReference>
<evidence type="ECO:0000256" key="1">
    <source>
        <dbReference type="SAM" id="MobiDB-lite"/>
    </source>
</evidence>
<reference evidence="4" key="1">
    <citation type="journal article" date="2019" name="Int. J. Syst. Evol. Microbiol.">
        <title>The Global Catalogue of Microorganisms (GCM) 10K type strain sequencing project: providing services to taxonomists for standard genome sequencing and annotation.</title>
        <authorList>
            <consortium name="The Broad Institute Genomics Platform"/>
            <consortium name="The Broad Institute Genome Sequencing Center for Infectious Disease"/>
            <person name="Wu L."/>
            <person name="Ma J."/>
        </authorList>
    </citation>
    <scope>NUCLEOTIDE SEQUENCE [LARGE SCALE GENOMIC DNA]</scope>
    <source>
        <strain evidence="4">CCUG 51308</strain>
    </source>
</reference>
<dbReference type="Gene3D" id="1.25.40.10">
    <property type="entry name" value="Tetratricopeptide repeat domain"/>
    <property type="match status" value="2"/>
</dbReference>
<evidence type="ECO:0000313" key="4">
    <source>
        <dbReference type="Proteomes" id="UP001596492"/>
    </source>
</evidence>
<evidence type="ECO:0000256" key="2">
    <source>
        <dbReference type="SAM" id="SignalP"/>
    </source>
</evidence>
<sequence length="479" mass="53033">MRLRNLTCGAAVAMAMAVMAPIASAQTAGCEDTQFTAKAGGVYLDAENAYLTEGQLQTATQLVAKLKSMELNCYERSAVIRLSAGINVKAGNYPAAIRDLEEALPTFTGENRIETLYNIAQLYLQTDDNKSAVAKLEEWIAAGAKPNKSQNMQLATLYQQLGNNTKAIYFLEAMLRQDPNPNKQAIDFAVYLYNETGQKAKLADFLMNKVIPAFASDKKYYEVMSSLYYEEEKDHKAFEVVKAMYLAGFLKTENEIMRVVNFYNSFNSPFEAAKVMEKEMNAGRIEVTAEKLDTLANLYQVAREYDRAIPVIQKLAKQTNSGKSYERLGRSYFEMGKNEEAEKNLRLALDKGGMKEPGFAWVLIGQIQHKAGDRAAARAAFNKAAAMGDRGGRGWLDFMNSEDETKRALATFDIRVELDELKNRKKACKLTEVLGGEAADNCKTVDAEIAEVAAKLGEDPEGNPLPKEGDEATEETDDA</sequence>
<dbReference type="EMBL" id="JBHTBR010000002">
    <property type="protein sequence ID" value="MFC7290932.1"/>
    <property type="molecule type" value="Genomic_DNA"/>
</dbReference>
<proteinExistence type="predicted"/>
<protein>
    <submittedName>
        <fullName evidence="3">Tetratricopeptide repeat protein</fullName>
    </submittedName>
</protein>
<feature type="chain" id="PRO_5046321866" evidence="2">
    <location>
        <begin position="26"/>
        <end position="479"/>
    </location>
</feature>
<dbReference type="SUPFAM" id="SSF48452">
    <property type="entry name" value="TPR-like"/>
    <property type="match status" value="1"/>
</dbReference>
<evidence type="ECO:0000313" key="3">
    <source>
        <dbReference type="EMBL" id="MFC7290932.1"/>
    </source>
</evidence>
<dbReference type="SMART" id="SM00028">
    <property type="entry name" value="TPR"/>
    <property type="match status" value="4"/>
</dbReference>
<dbReference type="SUPFAM" id="SSF81901">
    <property type="entry name" value="HCP-like"/>
    <property type="match status" value="1"/>
</dbReference>
<dbReference type="RefSeq" id="WP_382166136.1">
    <property type="nucleotide sequence ID" value="NZ_JBHTBR010000002.1"/>
</dbReference>
<keyword evidence="2" id="KW-0732">Signal</keyword>
<feature type="signal peptide" evidence="2">
    <location>
        <begin position="1"/>
        <end position="25"/>
    </location>
</feature>
<keyword evidence="4" id="KW-1185">Reference proteome</keyword>
<dbReference type="InterPro" id="IPR011990">
    <property type="entry name" value="TPR-like_helical_dom_sf"/>
</dbReference>